<dbReference type="EMBL" id="PFAQ01000045">
    <property type="protein sequence ID" value="PIT94506.1"/>
    <property type="molecule type" value="Genomic_DNA"/>
</dbReference>
<dbReference type="AlphaFoldDB" id="A0A2M6WP43"/>
<accession>A0A2M6WP43</accession>
<reference evidence="2" key="1">
    <citation type="submission" date="2017-09" db="EMBL/GenBank/DDBJ databases">
        <title>Depth-based differentiation of microbial function through sediment-hosted aquifers and enrichment of novel symbionts in the deep terrestrial subsurface.</title>
        <authorList>
            <person name="Probst A.J."/>
            <person name="Ladd B."/>
            <person name="Jarett J.K."/>
            <person name="Geller-Mcgrath D.E."/>
            <person name="Sieber C.M.K."/>
            <person name="Emerson J.B."/>
            <person name="Anantharaman K."/>
            <person name="Thomas B.C."/>
            <person name="Malmstrom R."/>
            <person name="Stieglmeier M."/>
            <person name="Klingl A."/>
            <person name="Woyke T."/>
            <person name="Ryan C.M."/>
            <person name="Banfield J.F."/>
        </authorList>
    </citation>
    <scope>NUCLEOTIDE SEQUENCE [LARGE SCALE GENOMIC DNA]</scope>
</reference>
<comment type="caution">
    <text evidence="1">The sequence shown here is derived from an EMBL/GenBank/DDBJ whole genome shotgun (WGS) entry which is preliminary data.</text>
</comment>
<gene>
    <name evidence="1" type="ORF">COT98_03245</name>
</gene>
<protein>
    <submittedName>
        <fullName evidence="1">Uncharacterized protein</fullName>
    </submittedName>
</protein>
<name>A0A2M6WP43_9BACT</name>
<evidence type="ECO:0000313" key="1">
    <source>
        <dbReference type="EMBL" id="PIT94506.1"/>
    </source>
</evidence>
<dbReference type="Proteomes" id="UP000228900">
    <property type="component" value="Unassembled WGS sequence"/>
</dbReference>
<evidence type="ECO:0000313" key="2">
    <source>
        <dbReference type="Proteomes" id="UP000228900"/>
    </source>
</evidence>
<sequence length="68" mass="7808">MEIDLKMLIRGIEAPFQNEDSVAYCFCDNCLFLSEMSLTVFNEFASAITSNLPEDEFFFLVNCLKNPQ</sequence>
<proteinExistence type="predicted"/>
<organism evidence="1 2">
    <name type="scientific">Candidatus Falkowbacteria bacterium CG10_big_fil_rev_8_21_14_0_10_39_9</name>
    <dbReference type="NCBI Taxonomy" id="1974566"/>
    <lineage>
        <taxon>Bacteria</taxon>
        <taxon>Candidatus Falkowiibacteriota</taxon>
    </lineage>
</organism>